<keyword evidence="3" id="KW-1185">Reference proteome</keyword>
<dbReference type="Pfam" id="PF05899">
    <property type="entry name" value="Cupin_3"/>
    <property type="match status" value="1"/>
</dbReference>
<dbReference type="InterPro" id="IPR008579">
    <property type="entry name" value="UGlyAH_Cupin_dom"/>
</dbReference>
<organism evidence="2 3">
    <name type="scientific">Pseudonocardia eucalypti</name>
    <dbReference type="NCBI Taxonomy" id="648755"/>
    <lineage>
        <taxon>Bacteria</taxon>
        <taxon>Bacillati</taxon>
        <taxon>Actinomycetota</taxon>
        <taxon>Actinomycetes</taxon>
        <taxon>Pseudonocardiales</taxon>
        <taxon>Pseudonocardiaceae</taxon>
        <taxon>Pseudonocardia</taxon>
    </lineage>
</organism>
<accession>A0ABP9RB53</accession>
<evidence type="ECO:0000313" key="2">
    <source>
        <dbReference type="EMBL" id="GAA5174407.1"/>
    </source>
</evidence>
<protein>
    <recommendedName>
        <fullName evidence="1">(S)-ureidoglycine aminohydrolase cupin domain-containing protein</fullName>
    </recommendedName>
</protein>
<evidence type="ECO:0000313" key="3">
    <source>
        <dbReference type="Proteomes" id="UP001428817"/>
    </source>
</evidence>
<proteinExistence type="predicted"/>
<gene>
    <name evidence="2" type="ORF">GCM10023321_78160</name>
</gene>
<dbReference type="Proteomes" id="UP001428817">
    <property type="component" value="Unassembled WGS sequence"/>
</dbReference>
<dbReference type="SUPFAM" id="SSF51182">
    <property type="entry name" value="RmlC-like cupins"/>
    <property type="match status" value="1"/>
</dbReference>
<feature type="domain" description="(S)-ureidoglycine aminohydrolase cupin" evidence="1">
    <location>
        <begin position="70"/>
        <end position="117"/>
    </location>
</feature>
<dbReference type="InterPro" id="IPR014710">
    <property type="entry name" value="RmlC-like_jellyroll"/>
</dbReference>
<sequence length="126" mass="13850">MDTMTHVIANSSEAEFVRFDYPEAGRTGRTSTFGEIAVLRDTSYNGTLFVTAFWRVGAATSPLYDFPLGDESGYVIHGSATVELLDSGQVVQLKAGDLYSFRKGTLSRWTFHEPFQKFVVVADGAP</sequence>
<dbReference type="EMBL" id="BAABJP010000062">
    <property type="protein sequence ID" value="GAA5174407.1"/>
    <property type="molecule type" value="Genomic_DNA"/>
</dbReference>
<evidence type="ECO:0000259" key="1">
    <source>
        <dbReference type="Pfam" id="PF05899"/>
    </source>
</evidence>
<dbReference type="InterPro" id="IPR011051">
    <property type="entry name" value="RmlC_Cupin_sf"/>
</dbReference>
<comment type="caution">
    <text evidence="2">The sequence shown here is derived from an EMBL/GenBank/DDBJ whole genome shotgun (WGS) entry which is preliminary data.</text>
</comment>
<dbReference type="Gene3D" id="2.60.120.10">
    <property type="entry name" value="Jelly Rolls"/>
    <property type="match status" value="1"/>
</dbReference>
<name>A0ABP9RB53_9PSEU</name>
<reference evidence="3" key="1">
    <citation type="journal article" date="2019" name="Int. J. Syst. Evol. Microbiol.">
        <title>The Global Catalogue of Microorganisms (GCM) 10K type strain sequencing project: providing services to taxonomists for standard genome sequencing and annotation.</title>
        <authorList>
            <consortium name="The Broad Institute Genomics Platform"/>
            <consortium name="The Broad Institute Genome Sequencing Center for Infectious Disease"/>
            <person name="Wu L."/>
            <person name="Ma J."/>
        </authorList>
    </citation>
    <scope>NUCLEOTIDE SEQUENCE [LARGE SCALE GENOMIC DNA]</scope>
    <source>
        <strain evidence="3">JCM 18303</strain>
    </source>
</reference>